<dbReference type="EMBL" id="SWBR01000007">
    <property type="protein sequence ID" value="TKC04641.1"/>
    <property type="molecule type" value="Genomic_DNA"/>
</dbReference>
<dbReference type="OrthoDB" id="9814707at2"/>
<gene>
    <name evidence="2" type="ORF">FA048_19465</name>
</gene>
<keyword evidence="1" id="KW-0732">Signal</keyword>
<feature type="signal peptide" evidence="1">
    <location>
        <begin position="1"/>
        <end position="20"/>
    </location>
</feature>
<evidence type="ECO:0000313" key="2">
    <source>
        <dbReference type="EMBL" id="TKC04641.1"/>
    </source>
</evidence>
<comment type="caution">
    <text evidence="2">The sequence shown here is derived from an EMBL/GenBank/DDBJ whole genome shotgun (WGS) entry which is preliminary data.</text>
</comment>
<name>A0A4U1CEL6_9SPHI</name>
<dbReference type="Proteomes" id="UP000309488">
    <property type="component" value="Unassembled WGS sequence"/>
</dbReference>
<evidence type="ECO:0000313" key="3">
    <source>
        <dbReference type="Proteomes" id="UP000309488"/>
    </source>
</evidence>
<organism evidence="2 3">
    <name type="scientific">Pedobacter polaris</name>
    <dbReference type="NCBI Taxonomy" id="2571273"/>
    <lineage>
        <taxon>Bacteria</taxon>
        <taxon>Pseudomonadati</taxon>
        <taxon>Bacteroidota</taxon>
        <taxon>Sphingobacteriia</taxon>
        <taxon>Sphingobacteriales</taxon>
        <taxon>Sphingobacteriaceae</taxon>
        <taxon>Pedobacter</taxon>
    </lineage>
</organism>
<dbReference type="AlphaFoldDB" id="A0A4U1CEL6"/>
<protein>
    <recommendedName>
        <fullName evidence="4">DUF1795 domain-containing protein</fullName>
    </recommendedName>
</protein>
<evidence type="ECO:0000256" key="1">
    <source>
        <dbReference type="SAM" id="SignalP"/>
    </source>
</evidence>
<proteinExistence type="predicted"/>
<reference evidence="2 3" key="1">
    <citation type="submission" date="2019-04" db="EMBL/GenBank/DDBJ databases">
        <title>Pedobacter sp. RP-3-22 sp. nov., isolated from Arctic soil.</title>
        <authorList>
            <person name="Dahal R.H."/>
            <person name="Kim D.-U."/>
        </authorList>
    </citation>
    <scope>NUCLEOTIDE SEQUENCE [LARGE SCALE GENOMIC DNA]</scope>
    <source>
        <strain evidence="2 3">RP-3-22</strain>
    </source>
</reference>
<feature type="chain" id="PRO_5020321283" description="DUF1795 domain-containing protein" evidence="1">
    <location>
        <begin position="21"/>
        <end position="202"/>
    </location>
</feature>
<accession>A0A4U1CEL6</accession>
<evidence type="ECO:0008006" key="4">
    <source>
        <dbReference type="Google" id="ProtNLM"/>
    </source>
</evidence>
<sequence length="202" mass="22876">MKKLIFILLIAAVYSINVSAQKIFRDEAYGFSMDQPKDWLVGDNKTIMNNLSKVKMDDANLTEVIKSNKGSLLLTSFYKYDVKTTAGLIPTIQVNVRSNPTKTFEQFYSAMSQSTGAFKNYFPDFKLLKEPTIIEINGIKAMYFIGAYTMGTVATGPMKVRSRTYAIPSGNFFFQLNFTDDQNKEDDTKLFDALVQTIKILK</sequence>
<keyword evidence="3" id="KW-1185">Reference proteome</keyword>
<dbReference type="RefSeq" id="WP_136844310.1">
    <property type="nucleotide sequence ID" value="NZ_SWBR01000007.1"/>
</dbReference>